<dbReference type="Gramene" id="ERN12892">
    <property type="protein sequence ID" value="ERN12892"/>
    <property type="gene ID" value="AMTR_s00050p00180490"/>
</dbReference>
<feature type="region of interest" description="Disordered" evidence="4">
    <location>
        <begin position="487"/>
        <end position="515"/>
    </location>
</feature>
<dbReference type="OMA" id="TQGAHIN"/>
<evidence type="ECO:0000259" key="5">
    <source>
        <dbReference type="Pfam" id="PF24922"/>
    </source>
</evidence>
<dbReference type="InterPro" id="IPR056819">
    <property type="entry name" value="ACBP4-6_C"/>
</dbReference>
<organism evidence="6 7">
    <name type="scientific">Amborella trichopoda</name>
    <dbReference type="NCBI Taxonomy" id="13333"/>
    <lineage>
        <taxon>Eukaryota</taxon>
        <taxon>Viridiplantae</taxon>
        <taxon>Streptophyta</taxon>
        <taxon>Embryophyta</taxon>
        <taxon>Tracheophyta</taxon>
        <taxon>Spermatophyta</taxon>
        <taxon>Magnoliopsida</taxon>
        <taxon>Amborellales</taxon>
        <taxon>Amborellaceae</taxon>
        <taxon>Amborella</taxon>
    </lineage>
</organism>
<accession>W1PS90</accession>
<proteinExistence type="predicted"/>
<feature type="coiled-coil region" evidence="3">
    <location>
        <begin position="410"/>
        <end position="458"/>
    </location>
</feature>
<evidence type="ECO:0000313" key="7">
    <source>
        <dbReference type="Proteomes" id="UP000017836"/>
    </source>
</evidence>
<dbReference type="Pfam" id="PF24681">
    <property type="entry name" value="Kelch_KLHDC2_KLHL20_DRC7"/>
    <property type="match status" value="1"/>
</dbReference>
<dbReference type="eggNOG" id="KOG0379">
    <property type="taxonomic scope" value="Eukaryota"/>
</dbReference>
<dbReference type="EMBL" id="KI392596">
    <property type="protein sequence ID" value="ERN12892.1"/>
    <property type="molecule type" value="Genomic_DNA"/>
</dbReference>
<name>W1PS90_AMBTC</name>
<dbReference type="InterPro" id="IPR015915">
    <property type="entry name" value="Kelch-typ_b-propeller"/>
</dbReference>
<dbReference type="AlphaFoldDB" id="W1PS90"/>
<reference evidence="7" key="1">
    <citation type="journal article" date="2013" name="Science">
        <title>The Amborella genome and the evolution of flowering plants.</title>
        <authorList>
            <consortium name="Amborella Genome Project"/>
        </authorList>
    </citation>
    <scope>NUCLEOTIDE SEQUENCE [LARGE SCALE GENOMIC DNA]</scope>
</reference>
<evidence type="ECO:0000256" key="2">
    <source>
        <dbReference type="ARBA" id="ARBA00022737"/>
    </source>
</evidence>
<dbReference type="PANTHER" id="PTHR46093:SF5">
    <property type="entry name" value="OS02G0822800 PROTEIN"/>
    <property type="match status" value="1"/>
</dbReference>
<protein>
    <recommendedName>
        <fullName evidence="5">Acyl-CoA-binding domain-containing protein</fullName>
    </recommendedName>
</protein>
<evidence type="ECO:0000256" key="1">
    <source>
        <dbReference type="ARBA" id="ARBA00022441"/>
    </source>
</evidence>
<dbReference type="HOGENOM" id="CLU_012752_2_0_1"/>
<evidence type="ECO:0000313" key="6">
    <source>
        <dbReference type="EMBL" id="ERN12892.1"/>
    </source>
</evidence>
<sequence length="534" mass="58533">MGAEELHKVAPGGVCISEVVYDSWFRLPIAGLRPSARYKQAAEVTHGKLYVIGGSRNGRYLSDIQVFNLETLTWSVVKPVLDQDPDSSKDDVTSECVLASSGHSMIRWENKLLVVAGHTKDLADTVTVRSLDMETNCWTVIKTHGKAPIARGGQSVTRFGSSLIMFGGEDPRRRLLNDIHVLDVNTMTWEAVKTLGAPPAPRYDHVAALHAQRYLLIFGGGSHSTCFNDLHVLDLQTMEWSIPQTQGEVVSARAGHAGAVIGENWYIAGGGDNNKGASETLVLNMSRLVWSVLATVKERDPIASEGLSLTSATIHGEKLLVAFGGYNGMYNNEVLILKPKLKEASQPKIFQSPAAAAAAASVTAAYALNSGTSKILEPESIGNEVNLEAFLSGSSERQVAVETDSLLERKHTLESNLTAIKAENARLKENISEMNEMHAELYKELSSVQEQLETERSRCFELEVHIADLRKRMESMDSLHHEFQMLQQQKAGPQQVLNDKSSEPTQGQKSGRGVWHWISAAPATPNDNLRHYMG</sequence>
<dbReference type="SUPFAM" id="SSF50965">
    <property type="entry name" value="Galactose oxidase, central domain"/>
    <property type="match status" value="2"/>
</dbReference>
<feature type="compositionally biased region" description="Polar residues" evidence="4">
    <location>
        <begin position="487"/>
        <end position="509"/>
    </location>
</feature>
<dbReference type="PANTHER" id="PTHR46093">
    <property type="entry name" value="ACYL-COA-BINDING DOMAIN-CONTAINING PROTEIN 5"/>
    <property type="match status" value="1"/>
</dbReference>
<gene>
    <name evidence="6" type="ORF">AMTR_s00050p00180490</name>
</gene>
<dbReference type="OrthoDB" id="10251809at2759"/>
<evidence type="ECO:0000256" key="3">
    <source>
        <dbReference type="SAM" id="Coils"/>
    </source>
</evidence>
<dbReference type="Gene3D" id="2.120.10.80">
    <property type="entry name" value="Kelch-type beta propeller"/>
    <property type="match status" value="2"/>
</dbReference>
<dbReference type="Pfam" id="PF01344">
    <property type="entry name" value="Kelch_1"/>
    <property type="match status" value="1"/>
</dbReference>
<dbReference type="STRING" id="13333.W1PS90"/>
<keyword evidence="2" id="KW-0677">Repeat</keyword>
<keyword evidence="3" id="KW-0175">Coiled coil</keyword>
<dbReference type="Pfam" id="PF24922">
    <property type="entry name" value="ACBP4_C"/>
    <property type="match status" value="1"/>
</dbReference>
<dbReference type="InterPro" id="IPR006652">
    <property type="entry name" value="Kelch_1"/>
</dbReference>
<feature type="domain" description="Acyl-CoA-binding" evidence="5">
    <location>
        <begin position="401"/>
        <end position="497"/>
    </location>
</feature>
<keyword evidence="1" id="KW-0880">Kelch repeat</keyword>
<dbReference type="KEGG" id="atr:18441126"/>
<dbReference type="InterPro" id="IPR011043">
    <property type="entry name" value="Gal_Oxase/kelch_b-propeller"/>
</dbReference>
<evidence type="ECO:0000256" key="4">
    <source>
        <dbReference type="SAM" id="MobiDB-lite"/>
    </source>
</evidence>
<keyword evidence="7" id="KW-1185">Reference proteome</keyword>
<dbReference type="Proteomes" id="UP000017836">
    <property type="component" value="Unassembled WGS sequence"/>
</dbReference>